<proteinExistence type="predicted"/>
<dbReference type="PANTHER" id="PTHR24148">
    <property type="entry name" value="ANKYRIN REPEAT DOMAIN-CONTAINING PROTEIN 39 HOMOLOG-RELATED"/>
    <property type="match status" value="1"/>
</dbReference>
<comment type="caution">
    <text evidence="2">The sequence shown here is derived from an EMBL/GenBank/DDBJ whole genome shotgun (WGS) entry which is preliminary data.</text>
</comment>
<gene>
    <name evidence="2" type="ORF">B0T14DRAFT_529068</name>
</gene>
<dbReference type="Pfam" id="PF06985">
    <property type="entry name" value="HET"/>
    <property type="match status" value="1"/>
</dbReference>
<dbReference type="InterPro" id="IPR052895">
    <property type="entry name" value="HetReg/Transcr_Mod"/>
</dbReference>
<accession>A0AA39W470</accession>
<protein>
    <submittedName>
        <fullName evidence="2">Heterokaryon incompatibility protein-domain-containing protein</fullName>
    </submittedName>
</protein>
<evidence type="ECO:0000259" key="1">
    <source>
        <dbReference type="Pfam" id="PF06985"/>
    </source>
</evidence>
<dbReference type="AlphaFoldDB" id="A0AA39W470"/>
<dbReference type="Proteomes" id="UP001175000">
    <property type="component" value="Unassembled WGS sequence"/>
</dbReference>
<keyword evidence="3" id="KW-1185">Reference proteome</keyword>
<evidence type="ECO:0000313" key="3">
    <source>
        <dbReference type="Proteomes" id="UP001175000"/>
    </source>
</evidence>
<name>A0AA39W470_9PEZI</name>
<feature type="domain" description="Heterokaryon incompatibility" evidence="1">
    <location>
        <begin position="91"/>
        <end position="240"/>
    </location>
</feature>
<organism evidence="2 3">
    <name type="scientific">Immersiella caudata</name>
    <dbReference type="NCBI Taxonomy" id="314043"/>
    <lineage>
        <taxon>Eukaryota</taxon>
        <taxon>Fungi</taxon>
        <taxon>Dikarya</taxon>
        <taxon>Ascomycota</taxon>
        <taxon>Pezizomycotina</taxon>
        <taxon>Sordariomycetes</taxon>
        <taxon>Sordariomycetidae</taxon>
        <taxon>Sordariales</taxon>
        <taxon>Lasiosphaeriaceae</taxon>
        <taxon>Immersiella</taxon>
    </lineage>
</organism>
<sequence>MRLRFSHHLPILDSLSRRTVSTVPRTLENLSPNRSVAHAMPPPSASTYRYKRIDLATDAIRLVHLTRGYHNDPIECRLFETWLHQIEGVPYEALSYHWGSPRKDAEIMLDGCQLGITENLSRALTHLRLEDRDRILWVDAICIDQDDEKERGHQVGQMRDIYRNAEQVIVWLGPSTNDIALTFDKMNEMHDDIGSSANPKMALELWRDIWPSSGLLDRYRHAFEDIFRRRWFQRVWVIQEVASARAAVAVCGWKSVSTKTFVRVPSLLDVKPRQNIQAVLDVMPGHLRKESWWSQERKLCTLMVKFAASEATDTRDRIYALLGISSDACDRKSFPPDYEIGFPDFLRNAARFLIFGTVKGGLEYTIPVVTLTELIQDFGRLRRDAAQWAIENLDPEATRGFLKCVKLSPLDELSAWELAIRRMRGAKTGVSASFKPGSLGRQPQQSFDVTAFLTEREDILEERDMGYFLSSNLRKQRGVGLVQDPSGWGALDTGAVLYLAASSGHAGAIEKALDLFYRDLGLSYVKEFEEMEKLLRSHTHSHLSIAPDVTIFYDAVRRGYEEIPKLLVAEYSPSTVDRLLMGALEDRNDEGAAFVLSHTTCQIGKLVLLKAIEMDCNTIFGVLLDRSCRGLGDLADILCATAAYRRTHMAHTLLNRGGSRNYVWEFAFSSARNAGNTRILHELHNLRREVAIMDAS</sequence>
<dbReference type="PANTHER" id="PTHR24148:SF78">
    <property type="entry name" value="HETEROKARYON INCOMPATIBILITY DOMAIN-CONTAINING PROTEIN"/>
    <property type="match status" value="1"/>
</dbReference>
<evidence type="ECO:0000313" key="2">
    <source>
        <dbReference type="EMBL" id="KAK0610764.1"/>
    </source>
</evidence>
<dbReference type="EMBL" id="JAULSU010000007">
    <property type="protein sequence ID" value="KAK0610764.1"/>
    <property type="molecule type" value="Genomic_DNA"/>
</dbReference>
<reference evidence="2" key="1">
    <citation type="submission" date="2023-06" db="EMBL/GenBank/DDBJ databases">
        <title>Genome-scale phylogeny and comparative genomics of the fungal order Sordariales.</title>
        <authorList>
            <consortium name="Lawrence Berkeley National Laboratory"/>
            <person name="Hensen N."/>
            <person name="Bonometti L."/>
            <person name="Westerberg I."/>
            <person name="Brannstrom I.O."/>
            <person name="Guillou S."/>
            <person name="Cros-Aarteil S."/>
            <person name="Calhoun S."/>
            <person name="Haridas S."/>
            <person name="Kuo A."/>
            <person name="Mondo S."/>
            <person name="Pangilinan J."/>
            <person name="Riley R."/>
            <person name="Labutti K."/>
            <person name="Andreopoulos B."/>
            <person name="Lipzen A."/>
            <person name="Chen C."/>
            <person name="Yanf M."/>
            <person name="Daum C."/>
            <person name="Ng V."/>
            <person name="Clum A."/>
            <person name="Steindorff A."/>
            <person name="Ohm R."/>
            <person name="Martin F."/>
            <person name="Silar P."/>
            <person name="Natvig D."/>
            <person name="Lalanne C."/>
            <person name="Gautier V."/>
            <person name="Ament-Velasquez S.L."/>
            <person name="Kruys A."/>
            <person name="Hutchinson M.I."/>
            <person name="Powell A.J."/>
            <person name="Barry K."/>
            <person name="Miller A.N."/>
            <person name="Grigoriev I.V."/>
            <person name="Debuchy R."/>
            <person name="Gladieux P."/>
            <person name="Thoren M.H."/>
            <person name="Johannesson H."/>
        </authorList>
    </citation>
    <scope>NUCLEOTIDE SEQUENCE</scope>
    <source>
        <strain evidence="2">CBS 606.72</strain>
    </source>
</reference>
<dbReference type="InterPro" id="IPR010730">
    <property type="entry name" value="HET"/>
</dbReference>